<dbReference type="GO" id="GO:2001069">
    <property type="term" value="F:glycogen binding"/>
    <property type="evidence" value="ECO:0007669"/>
    <property type="project" value="TreeGrafter"/>
</dbReference>
<evidence type="ECO:0000256" key="2">
    <source>
        <dbReference type="SAM" id="Phobius"/>
    </source>
</evidence>
<dbReference type="PROSITE" id="PS51159">
    <property type="entry name" value="CBM21"/>
    <property type="match status" value="1"/>
</dbReference>
<keyword evidence="2" id="KW-1133">Transmembrane helix</keyword>
<dbReference type="InterPro" id="IPR005036">
    <property type="entry name" value="CBM21_dom"/>
</dbReference>
<dbReference type="STRING" id="8496.A0A151PEU3"/>
<dbReference type="GO" id="GO:0008157">
    <property type="term" value="F:protein phosphatase 1 binding"/>
    <property type="evidence" value="ECO:0007669"/>
    <property type="project" value="TreeGrafter"/>
</dbReference>
<feature type="region of interest" description="Disordered" evidence="1">
    <location>
        <begin position="948"/>
        <end position="972"/>
    </location>
</feature>
<dbReference type="PANTHER" id="PTHR12307:SF2">
    <property type="entry name" value="PROTEIN PHOSPHATASE 1 REGULATORY SUBUNIT 3A"/>
    <property type="match status" value="1"/>
</dbReference>
<keyword evidence="5" id="KW-1185">Reference proteome</keyword>
<dbReference type="Pfam" id="PF03370">
    <property type="entry name" value="CBM_21"/>
    <property type="match status" value="1"/>
</dbReference>
<dbReference type="EMBL" id="AKHW03000416">
    <property type="protein sequence ID" value="KYO47601.1"/>
    <property type="molecule type" value="Genomic_DNA"/>
</dbReference>
<dbReference type="GO" id="GO:0000164">
    <property type="term" value="C:protein phosphatase type 1 complex"/>
    <property type="evidence" value="ECO:0007669"/>
    <property type="project" value="TreeGrafter"/>
</dbReference>
<dbReference type="OrthoDB" id="1881at2759"/>
<dbReference type="CDD" id="cd22255">
    <property type="entry name" value="PBD_PPP1R3A"/>
    <property type="match status" value="1"/>
</dbReference>
<dbReference type="GeneID" id="102566877"/>
<keyword evidence="2" id="KW-0472">Membrane</keyword>
<feature type="region of interest" description="Disordered" evidence="1">
    <location>
        <begin position="853"/>
        <end position="881"/>
    </location>
</feature>
<dbReference type="PANTHER" id="PTHR12307">
    <property type="entry name" value="PROTEIN PHOSPHATASE 1 REGULATORY SUBUNIT"/>
    <property type="match status" value="1"/>
</dbReference>
<accession>A0A151PEU3</accession>
<reference evidence="4 5" key="1">
    <citation type="journal article" date="2012" name="Genome Biol.">
        <title>Sequencing three crocodilian genomes to illuminate the evolution of archosaurs and amniotes.</title>
        <authorList>
            <person name="St John J.A."/>
            <person name="Braun E.L."/>
            <person name="Isberg S.R."/>
            <person name="Miles L.G."/>
            <person name="Chong A.Y."/>
            <person name="Gongora J."/>
            <person name="Dalzell P."/>
            <person name="Moran C."/>
            <person name="Bed'hom B."/>
            <person name="Abzhanov A."/>
            <person name="Burgess S.C."/>
            <person name="Cooksey A.M."/>
            <person name="Castoe T.A."/>
            <person name="Crawford N.G."/>
            <person name="Densmore L.D."/>
            <person name="Drew J.C."/>
            <person name="Edwards S.V."/>
            <person name="Faircloth B.C."/>
            <person name="Fujita M.K."/>
            <person name="Greenwold M.J."/>
            <person name="Hoffmann F.G."/>
            <person name="Howard J.M."/>
            <person name="Iguchi T."/>
            <person name="Janes D.E."/>
            <person name="Khan S.Y."/>
            <person name="Kohno S."/>
            <person name="de Koning A.J."/>
            <person name="Lance S.L."/>
            <person name="McCarthy F.M."/>
            <person name="McCormack J.E."/>
            <person name="Merchant M.E."/>
            <person name="Peterson D.G."/>
            <person name="Pollock D.D."/>
            <person name="Pourmand N."/>
            <person name="Raney B.J."/>
            <person name="Roessler K.A."/>
            <person name="Sanford J.R."/>
            <person name="Sawyer R.H."/>
            <person name="Schmidt C.J."/>
            <person name="Triplett E.W."/>
            <person name="Tuberville T.D."/>
            <person name="Venegas-Anaya M."/>
            <person name="Howard J.T."/>
            <person name="Jarvis E.D."/>
            <person name="Guillette L.J.Jr."/>
            <person name="Glenn T.C."/>
            <person name="Green R.E."/>
            <person name="Ray D.A."/>
        </authorList>
    </citation>
    <scope>NUCLEOTIDE SEQUENCE [LARGE SCALE GENOMIC DNA]</scope>
    <source>
        <strain evidence="4">KSC_2009_1</strain>
    </source>
</reference>
<feature type="compositionally biased region" description="Polar residues" evidence="1">
    <location>
        <begin position="1"/>
        <end position="12"/>
    </location>
</feature>
<keyword evidence="2" id="KW-0812">Transmembrane</keyword>
<dbReference type="InterPro" id="IPR050782">
    <property type="entry name" value="PP1_regulatory_subunit_3"/>
</dbReference>
<evidence type="ECO:0000313" key="4">
    <source>
        <dbReference type="EMBL" id="KYO47601.1"/>
    </source>
</evidence>
<gene>
    <name evidence="4" type="primary">PPP1R3A</name>
    <name evidence="4" type="ORF">Y1Q_0019708</name>
</gene>
<dbReference type="Gene3D" id="2.60.40.2440">
    <property type="entry name" value="Carbohydrate binding type-21 domain"/>
    <property type="match status" value="1"/>
</dbReference>
<feature type="region of interest" description="Disordered" evidence="1">
    <location>
        <begin position="1"/>
        <end position="58"/>
    </location>
</feature>
<organism evidence="4 5">
    <name type="scientific">Alligator mississippiensis</name>
    <name type="common">American alligator</name>
    <dbReference type="NCBI Taxonomy" id="8496"/>
    <lineage>
        <taxon>Eukaryota</taxon>
        <taxon>Metazoa</taxon>
        <taxon>Chordata</taxon>
        <taxon>Craniata</taxon>
        <taxon>Vertebrata</taxon>
        <taxon>Euteleostomi</taxon>
        <taxon>Archelosauria</taxon>
        <taxon>Archosauria</taxon>
        <taxon>Crocodylia</taxon>
        <taxon>Alligatoridae</taxon>
        <taxon>Alligatorinae</taxon>
        <taxon>Alligator</taxon>
    </lineage>
</organism>
<evidence type="ECO:0000313" key="5">
    <source>
        <dbReference type="Proteomes" id="UP000050525"/>
    </source>
</evidence>
<feature type="domain" description="CBM21" evidence="3">
    <location>
        <begin position="124"/>
        <end position="232"/>
    </location>
</feature>
<name>A0A151PEU3_ALLMI</name>
<dbReference type="Proteomes" id="UP000050525">
    <property type="component" value="Unassembled WGS sequence"/>
</dbReference>
<dbReference type="eggNOG" id="KOG3986">
    <property type="taxonomic scope" value="Eukaryota"/>
</dbReference>
<feature type="compositionally biased region" description="Basic and acidic residues" evidence="1">
    <location>
        <begin position="644"/>
        <end position="663"/>
    </location>
</feature>
<comment type="caution">
    <text evidence="4">The sequence shown here is derived from an EMBL/GenBank/DDBJ whole genome shotgun (WGS) entry which is preliminary data.</text>
</comment>
<protein>
    <submittedName>
        <fullName evidence="4">Protein phosphatase 1 regulatory subunit 3A</fullName>
    </submittedName>
</protein>
<sequence>MESFEEPSQVSRDNLLEVPTLSDPPSEDEDVKTTLKPRFSPLPRRRNSASSEDTEPEIPSTIARKVSFADAFGFDLVSVKEFDTWEVPTTSQNDVFEDEVEPVEEYFLSPLFTLPASQEDLLQKVREEKVLLESVFFLPGVTCMNGIIRVLNISFEKLIYVRMTLDDWQSHYDILADYVPNSYDGETDQFFFKISLVPPYQRDEAKVEFCIRYETSVGTFWANNDDKNYILVCHKKVTKQEMDNKTQEDLTDKYLKGCLKTTLNSKEEILATSDDDIWNNSRTSGANIPEIVYSQEEDKDIEPINKNVKDTSVKYDEGDNEDNEKELELLLNQHFPGARSTSSRDERNLYTTEPVNFPNEAQGLENKLTLIETNTDLLRQPVPISSSSENILQELEELHDNKKYSIGYNYSQPSAQELTAGSVNISEQALECTDTATLLSQEYLPGTKQNETIGTPDIVSSRQEMSYVDVSKGETDSASGSKMTERLFISEDDAYIYKETYETRTEATSAEHDKPMQLSAGATETLDDNANPAVEQHMVQMFSQTLDSLLADTDKSEGKVNMTESKDQVHVRTDLYDDIFAHSETQATELLSTLDNKHEDNPSKADDQICSHIADKRKAAGSCEVTELTWARDRGHSGNKSRRKEISSYVEEKQREEGYSELSDDFRRIDSGYPDATQCRVTIIPTSAMSLNPDDVSNTRENGHKVVDERLYSQCYFPTNSNVLETDPCQPKSVSILSEDKNRVVPENQSGSVSERQLVEKECDANRSEHIKEQRDGKITWGMWDNSGCANVTPREELFTCHETVGFEKSSVSEHDIIQEAEASTAFIIKTTSESAPEKMSASEKAVIAKLPQETALSDRPTEEKETAFDTHEGRNDGSHYTLCQRNTVGVLYDTEFEKKSVLDIYNAREHETLQGEAMSVCNIRERLAKAEHDIGNISPAEKTLWASATEEESLEQDLHSEESSKSPTNPQLSLYSKEIEELQKEESIFETHSHLGAKNETEMPPSDTNIISSYRYKNSSVTSSEESIKIIAAEAENTGHPNTDSAFKPLPNVSAESGYDFNPTSEMTHINKTLSPEVEHKEALQSSDLLTSSNGREKNIGHCFHQTEFRQDKSLGPMILISEPIEEVEERASQSEGLITEGKILNWHDGSQHGRQLVSDSADISDQKNEAHSLSSESLVLKRISHRIFFFLFFVVFVVTLCHYDLTICFALYLFSLYWLYWAGGRRKESVKKE</sequence>
<dbReference type="KEGG" id="amj:102566877"/>
<dbReference type="InterPro" id="IPR038175">
    <property type="entry name" value="CBM21_dom_sf"/>
</dbReference>
<dbReference type="AlphaFoldDB" id="A0A151PEU3"/>
<feature type="compositionally biased region" description="Basic and acidic residues" evidence="1">
    <location>
        <begin position="860"/>
        <end position="878"/>
    </location>
</feature>
<proteinExistence type="predicted"/>
<feature type="transmembrane region" description="Helical" evidence="2">
    <location>
        <begin position="1189"/>
        <end position="1222"/>
    </location>
</feature>
<evidence type="ECO:0000256" key="1">
    <source>
        <dbReference type="SAM" id="MobiDB-lite"/>
    </source>
</evidence>
<dbReference type="CTD" id="5506"/>
<dbReference type="GO" id="GO:0005979">
    <property type="term" value="P:regulation of glycogen biosynthetic process"/>
    <property type="evidence" value="ECO:0007669"/>
    <property type="project" value="TreeGrafter"/>
</dbReference>
<evidence type="ECO:0000259" key="3">
    <source>
        <dbReference type="PROSITE" id="PS51159"/>
    </source>
</evidence>
<feature type="region of interest" description="Disordered" evidence="1">
    <location>
        <begin position="633"/>
        <end position="663"/>
    </location>
</feature>